<dbReference type="SUPFAM" id="SSF47616">
    <property type="entry name" value="GST C-terminal domain-like"/>
    <property type="match status" value="1"/>
</dbReference>
<comment type="caution">
    <text evidence="3">The sequence shown here is derived from an EMBL/GenBank/DDBJ whole genome shotgun (WGS) entry which is preliminary data.</text>
</comment>
<dbReference type="Proteomes" id="UP000601435">
    <property type="component" value="Unassembled WGS sequence"/>
</dbReference>
<feature type="domain" description="GST N-terminal" evidence="1">
    <location>
        <begin position="32"/>
        <end position="136"/>
    </location>
</feature>
<dbReference type="EMBL" id="CAJNJA010000326">
    <property type="protein sequence ID" value="CAE7152955.1"/>
    <property type="molecule type" value="Genomic_DNA"/>
</dbReference>
<dbReference type="InterPro" id="IPR036249">
    <property type="entry name" value="Thioredoxin-like_sf"/>
</dbReference>
<dbReference type="OrthoDB" id="4951845at2759"/>
<dbReference type="InterPro" id="IPR004045">
    <property type="entry name" value="Glutathione_S-Trfase_N"/>
</dbReference>
<dbReference type="AlphaFoldDB" id="A0A812ISA8"/>
<dbReference type="GO" id="GO:0005737">
    <property type="term" value="C:cytoplasm"/>
    <property type="evidence" value="ECO:0007669"/>
    <property type="project" value="TreeGrafter"/>
</dbReference>
<dbReference type="InterPro" id="IPR036282">
    <property type="entry name" value="Glutathione-S-Trfase_C_sf"/>
</dbReference>
<dbReference type="InterPro" id="IPR010987">
    <property type="entry name" value="Glutathione-S-Trfase_C-like"/>
</dbReference>
<dbReference type="PANTHER" id="PTHR43968:SF6">
    <property type="entry name" value="GLUTATHIONE S-TRANSFERASE OMEGA"/>
    <property type="match status" value="1"/>
</dbReference>
<dbReference type="SUPFAM" id="SSF52833">
    <property type="entry name" value="Thioredoxin-like"/>
    <property type="match status" value="1"/>
</dbReference>
<accession>A0A812ISA8</accession>
<dbReference type="SFLD" id="SFLDS00019">
    <property type="entry name" value="Glutathione_Transferase_(cytos"/>
    <property type="match status" value="1"/>
</dbReference>
<dbReference type="PROSITE" id="PS50405">
    <property type="entry name" value="GST_CTER"/>
    <property type="match status" value="1"/>
</dbReference>
<evidence type="ECO:0000313" key="4">
    <source>
        <dbReference type="Proteomes" id="UP000601435"/>
    </source>
</evidence>
<dbReference type="Gene3D" id="1.20.1050.10">
    <property type="match status" value="1"/>
</dbReference>
<sequence length="294" mass="32876">MSGPHRDEIGALVLLCAMVSGEETIEKRSAKQPLRLFCGWFCPFAQRAWIALEEKGAVYEYVAIEPYQEDASKPGGYSKNPLPLEEKRRRYPEFMASSPKGLLPAIESTQADGSVHRIYESMVCVEYVEEALDGPSLMPLRSRPEARAKVRIWCAYIGEKIIPHFYRLLMRETADEREAEKKSLLDGLLCLAQAMDPVSADGGAFFLGDEFTMVDIALCPWWTRFRSIAGTYRGFEVPRGATWDRLHAWGDACENRPSVARTIVDQSRLIANYTGYADSSATSTVAQTLAAKTT</sequence>
<organism evidence="3 4">
    <name type="scientific">Symbiodinium necroappetens</name>
    <dbReference type="NCBI Taxonomy" id="1628268"/>
    <lineage>
        <taxon>Eukaryota</taxon>
        <taxon>Sar</taxon>
        <taxon>Alveolata</taxon>
        <taxon>Dinophyceae</taxon>
        <taxon>Suessiales</taxon>
        <taxon>Symbiodiniaceae</taxon>
        <taxon>Symbiodinium</taxon>
    </lineage>
</organism>
<dbReference type="PROSITE" id="PS50404">
    <property type="entry name" value="GST_NTER"/>
    <property type="match status" value="1"/>
</dbReference>
<evidence type="ECO:0000313" key="3">
    <source>
        <dbReference type="EMBL" id="CAE7152955.1"/>
    </source>
</evidence>
<feature type="domain" description="GST C-terminal" evidence="2">
    <location>
        <begin position="143"/>
        <end position="273"/>
    </location>
</feature>
<dbReference type="Pfam" id="PF13409">
    <property type="entry name" value="GST_N_2"/>
    <property type="match status" value="1"/>
</dbReference>
<dbReference type="PANTHER" id="PTHR43968">
    <property type="match status" value="1"/>
</dbReference>
<evidence type="ECO:0000259" key="1">
    <source>
        <dbReference type="PROSITE" id="PS50404"/>
    </source>
</evidence>
<dbReference type="Gene3D" id="3.40.30.10">
    <property type="entry name" value="Glutaredoxin"/>
    <property type="match status" value="1"/>
</dbReference>
<dbReference type="InterPro" id="IPR050983">
    <property type="entry name" value="GST_Omega/HSP26"/>
</dbReference>
<evidence type="ECO:0000259" key="2">
    <source>
        <dbReference type="PROSITE" id="PS50405"/>
    </source>
</evidence>
<proteinExistence type="predicted"/>
<dbReference type="CDD" id="cd00570">
    <property type="entry name" value="GST_N_family"/>
    <property type="match status" value="1"/>
</dbReference>
<reference evidence="3" key="1">
    <citation type="submission" date="2021-02" db="EMBL/GenBank/DDBJ databases">
        <authorList>
            <person name="Dougan E. K."/>
            <person name="Rhodes N."/>
            <person name="Thang M."/>
            <person name="Chan C."/>
        </authorList>
    </citation>
    <scope>NUCLEOTIDE SEQUENCE</scope>
</reference>
<keyword evidence="4" id="KW-1185">Reference proteome</keyword>
<name>A0A812ISA8_9DINO</name>
<gene>
    <name evidence="3" type="primary">PARC</name>
    <name evidence="3" type="ORF">SNEC2469_LOCUS214</name>
</gene>
<dbReference type="Pfam" id="PF13410">
    <property type="entry name" value="GST_C_2"/>
    <property type="match status" value="1"/>
</dbReference>
<dbReference type="InterPro" id="IPR040079">
    <property type="entry name" value="Glutathione_S-Trfase"/>
</dbReference>
<protein>
    <submittedName>
        <fullName evidence="3">PARC protein</fullName>
    </submittedName>
</protein>